<dbReference type="EMBL" id="AACS02000012">
    <property type="protein sequence ID" value="EAU86898.2"/>
    <property type="molecule type" value="Genomic_DNA"/>
</dbReference>
<feature type="domain" description="HMG" evidence="2">
    <location>
        <begin position="349"/>
        <end position="480"/>
    </location>
</feature>
<dbReference type="OrthoDB" id="5598737at2759"/>
<keyword evidence="4" id="KW-1185">Reference proteome</keyword>
<dbReference type="HOGENOM" id="CLU_017505_0_0_1"/>
<dbReference type="KEGG" id="cci:CC1G_10789"/>
<feature type="compositionally biased region" description="Low complexity" evidence="1">
    <location>
        <begin position="65"/>
        <end position="75"/>
    </location>
</feature>
<comment type="caution">
    <text evidence="3">The sequence shown here is derived from an EMBL/GenBank/DDBJ whole genome shotgun (WGS) entry which is preliminary data.</text>
</comment>
<organism evidence="3 4">
    <name type="scientific">Coprinopsis cinerea (strain Okayama-7 / 130 / ATCC MYA-4618 / FGSC 9003)</name>
    <name type="common">Inky cap fungus</name>
    <name type="synonym">Hormographiella aspergillata</name>
    <dbReference type="NCBI Taxonomy" id="240176"/>
    <lineage>
        <taxon>Eukaryota</taxon>
        <taxon>Fungi</taxon>
        <taxon>Dikarya</taxon>
        <taxon>Basidiomycota</taxon>
        <taxon>Agaricomycotina</taxon>
        <taxon>Agaricomycetes</taxon>
        <taxon>Agaricomycetidae</taxon>
        <taxon>Agaricales</taxon>
        <taxon>Agaricineae</taxon>
        <taxon>Psathyrellaceae</taxon>
        <taxon>Coprinopsis</taxon>
    </lineage>
</organism>
<accession>A8NMH3</accession>
<dbReference type="PANTHER" id="PTHR34305">
    <property type="entry name" value="EXPRESSED PROTEIN"/>
    <property type="match status" value="1"/>
</dbReference>
<reference evidence="3 4" key="1">
    <citation type="journal article" date="2010" name="Proc. Natl. Acad. Sci. U.S.A.">
        <title>Insights into evolution of multicellular fungi from the assembled chromosomes of the mushroom Coprinopsis cinerea (Coprinus cinereus).</title>
        <authorList>
            <person name="Stajich J.E."/>
            <person name="Wilke S.K."/>
            <person name="Ahren D."/>
            <person name="Au C.H."/>
            <person name="Birren B.W."/>
            <person name="Borodovsky M."/>
            <person name="Burns C."/>
            <person name="Canback B."/>
            <person name="Casselton L.A."/>
            <person name="Cheng C.K."/>
            <person name="Deng J."/>
            <person name="Dietrich F.S."/>
            <person name="Fargo D.C."/>
            <person name="Farman M.L."/>
            <person name="Gathman A.C."/>
            <person name="Goldberg J."/>
            <person name="Guigo R."/>
            <person name="Hoegger P.J."/>
            <person name="Hooker J.B."/>
            <person name="Huggins A."/>
            <person name="James T.Y."/>
            <person name="Kamada T."/>
            <person name="Kilaru S."/>
            <person name="Kodira C."/>
            <person name="Kues U."/>
            <person name="Kupfer D."/>
            <person name="Kwan H.S."/>
            <person name="Lomsadze A."/>
            <person name="Li W."/>
            <person name="Lilly W.W."/>
            <person name="Ma L.J."/>
            <person name="Mackey A.J."/>
            <person name="Manning G."/>
            <person name="Martin F."/>
            <person name="Muraguchi H."/>
            <person name="Natvig D.O."/>
            <person name="Palmerini H."/>
            <person name="Ramesh M.A."/>
            <person name="Rehmeyer C.J."/>
            <person name="Roe B.A."/>
            <person name="Shenoy N."/>
            <person name="Stanke M."/>
            <person name="Ter-Hovhannisyan V."/>
            <person name="Tunlid A."/>
            <person name="Velagapudi R."/>
            <person name="Vision T.J."/>
            <person name="Zeng Q."/>
            <person name="Zolan M.E."/>
            <person name="Pukkila P.J."/>
        </authorList>
    </citation>
    <scope>NUCLEOTIDE SEQUENCE [LARGE SCALE GENOMIC DNA]</scope>
    <source>
        <strain evidence="4">Okayama-7 / 130 / ATCC MYA-4618 / FGSC 9003</strain>
    </source>
</reference>
<dbReference type="OMA" id="NSIRYER"/>
<sequence length="921" mass="102943">MSRKHKINWDYSDDEDSARYPSSLLQSATHDEGESPTKGRRIVVNRPRARSGVHRRKRQRGAIDVVQQGSGSGLVVRDRNGSDSDGLPHWAPPEESEMDQIDSRNSELADAQLETYVDAINAHVAGFYHLDGNLFVVQGWDCVRAQSTEHWYHLEYKMLDKGTETEILLACTCPMGLDGSCIHCRFFTGYDVESLIDIRREGISNGLRLNVPSSLDEKRPIMFLQQPHLNDIMVSWFSVPSASSSALKGRAIVKHRGIQDHWDGIWQCSKDSSGPLCVHVRSVRALVGGDTGAQEDDISRSMTAGGRRVNEFVFEVKGGATSYLAINVPKWAELPSDSRAYPHPPPFRSVPEHPLPLEPTSSCPCDGSRTLYDPTRPVVVRPCKIYTLTTVYNHSITLQPCPKCSPIRRRFIGPDLRERGVFNYNNSVLVSHELLDDYTSAYTSSETPFSAWVLQQGRRYEITGQTFMGEDLFRAIWFSYVSLQAFGGDMKCTKCGDYPDTVIWDGITLAFARKHVRSTLYPPTTLSDDSLVRARVRYQPNKQQLIPKATTRRQIRMILDPPSFDSLVDVDCSTPPPTPSKSPAKGQSRQARLVSEHLDRIATVVAELETLCPALARLFELIYGAHAYADGIKPSSPYKNFFLQIAAEESVLQMVNLPSLQTLRSFLQDPSTSSARLTQLISLPGLYGLLKVHGDLDSIVPIMEWIEKRATSVLQLLKVESPLPPAQEISRGTDANDWMKSGCLYNMPQIRHRPKYPRLEADQQKSDSSGKRGDRCGKYYSQYGEKRLTGGIMVAWCTHSICYGFHCIAESEGRDDVFSAMVTRWPVAPKRVIYDFACALGPYCMLREPDFFQNTYFAIDHFHAAGHTKCSPAAFLSEYANVDPRLVAINSSAAECGNSGLKRIRKSGAPAETNAFGFTVD</sequence>
<dbReference type="Proteomes" id="UP000001861">
    <property type="component" value="Unassembled WGS sequence"/>
</dbReference>
<dbReference type="PANTHER" id="PTHR34305:SF1">
    <property type="entry name" value="SWIM-TYPE DOMAIN-CONTAINING PROTEIN"/>
    <property type="match status" value="1"/>
</dbReference>
<evidence type="ECO:0000259" key="2">
    <source>
        <dbReference type="Pfam" id="PF18717"/>
    </source>
</evidence>
<feature type="region of interest" description="Disordered" evidence="1">
    <location>
        <begin position="1"/>
        <end position="98"/>
    </location>
</feature>
<feature type="region of interest" description="Disordered" evidence="1">
    <location>
        <begin position="570"/>
        <end position="589"/>
    </location>
</feature>
<evidence type="ECO:0000256" key="1">
    <source>
        <dbReference type="SAM" id="MobiDB-lite"/>
    </source>
</evidence>
<evidence type="ECO:0000313" key="4">
    <source>
        <dbReference type="Proteomes" id="UP000001861"/>
    </source>
</evidence>
<name>A8NMH3_COPC7</name>
<evidence type="ECO:0000313" key="3">
    <source>
        <dbReference type="EMBL" id="EAU86898.2"/>
    </source>
</evidence>
<dbReference type="RefSeq" id="XP_001834915.2">
    <property type="nucleotide sequence ID" value="XM_001834863.2"/>
</dbReference>
<feature type="compositionally biased region" description="Basic residues" evidence="1">
    <location>
        <begin position="38"/>
        <end position="60"/>
    </location>
</feature>
<dbReference type="InParanoid" id="A8NMH3"/>
<protein>
    <recommendedName>
        <fullName evidence="2">HMG domain-containing protein</fullName>
    </recommendedName>
</protein>
<dbReference type="AlphaFoldDB" id="A8NMH3"/>
<dbReference type="GeneID" id="6011434"/>
<dbReference type="eggNOG" id="ENOG502S87Y">
    <property type="taxonomic scope" value="Eukaryota"/>
</dbReference>
<dbReference type="VEuPathDB" id="FungiDB:CC1G_10789"/>
<dbReference type="InterPro" id="IPR040648">
    <property type="entry name" value="HMGXB3_CxC4"/>
</dbReference>
<gene>
    <name evidence="3" type="ORF">CC1G_10789</name>
</gene>
<proteinExistence type="predicted"/>
<dbReference type="Pfam" id="PF18717">
    <property type="entry name" value="CxC4"/>
    <property type="match status" value="1"/>
</dbReference>